<evidence type="ECO:0000256" key="4">
    <source>
        <dbReference type="ARBA" id="ARBA00022989"/>
    </source>
</evidence>
<dbReference type="Pfam" id="PF00892">
    <property type="entry name" value="EamA"/>
    <property type="match status" value="1"/>
</dbReference>
<evidence type="ECO:0000256" key="1">
    <source>
        <dbReference type="ARBA" id="ARBA00004651"/>
    </source>
</evidence>
<comment type="subcellular location">
    <subcellularLocation>
        <location evidence="1">Cell membrane</location>
        <topology evidence="1">Multi-pass membrane protein</topology>
    </subcellularLocation>
</comment>
<dbReference type="InterPro" id="IPR037185">
    <property type="entry name" value="EmrE-like"/>
</dbReference>
<organism evidence="8 9">
    <name type="scientific">Pantoea ananatis (strain LMG 20103)</name>
    <dbReference type="NCBI Taxonomy" id="706191"/>
    <lineage>
        <taxon>Bacteria</taxon>
        <taxon>Pseudomonadati</taxon>
        <taxon>Pseudomonadota</taxon>
        <taxon>Gammaproteobacteria</taxon>
        <taxon>Enterobacterales</taxon>
        <taxon>Erwiniaceae</taxon>
        <taxon>Pantoea</taxon>
    </lineage>
</organism>
<evidence type="ECO:0000256" key="3">
    <source>
        <dbReference type="ARBA" id="ARBA00022692"/>
    </source>
</evidence>
<feature type="transmembrane region" description="Helical" evidence="6">
    <location>
        <begin position="284"/>
        <end position="303"/>
    </location>
</feature>
<keyword evidence="4 6" id="KW-1133">Transmembrane helix</keyword>
<dbReference type="NCBIfam" id="NF007823">
    <property type="entry name" value="PRK10532.1"/>
    <property type="match status" value="1"/>
</dbReference>
<feature type="transmembrane region" description="Helical" evidence="6">
    <location>
        <begin position="170"/>
        <end position="187"/>
    </location>
</feature>
<feature type="domain" description="EamA" evidence="7">
    <location>
        <begin position="171"/>
        <end position="299"/>
    </location>
</feature>
<proteinExistence type="predicted"/>
<keyword evidence="9" id="KW-1185">Reference proteome</keyword>
<dbReference type="HOGENOM" id="CLU_057295_0_1_6"/>
<sequence>MTATSITLVIFSSCLGSAYRMSATSLKSITPVFIPVIVLLVSMLSLQGGASLAKTLFPTVGATGITALRLGFGTLILCIIFKPWRLRFSREQRTPLLIYGLSLGAMNFLFYLSIRTVPLGIAVGLEFVGPLTLALLGSRRALDFVWVLLAVAGLWFLLPFSTGIASVDPVGALFALGAGACWAIYILSGQRAGAEHGAATVAIGSLIASLVFVPVGLTFAASGIWQWSVVPVAILVAFLSTALPYSLEMVALTRLPARIFGTLMSLEPAVAALSGMMYLHESLSGKQCLALLAIILASAGATLTMRPRKSQLNEVELTDNAKK</sequence>
<reference evidence="8 9" key="1">
    <citation type="journal article" date="2010" name="J. Bacteriol.">
        <title>Genome sequence of Pantoea ananatis LMG20103, the causative agent of Eucalyptus blight and dieback.</title>
        <authorList>
            <person name="De Maayer P."/>
            <person name="Chan W.Y."/>
            <person name="Venter S.N."/>
            <person name="Toth I.K."/>
            <person name="Birch P.R."/>
            <person name="Joubert F."/>
            <person name="Coutinho T.A."/>
        </authorList>
    </citation>
    <scope>NUCLEOTIDE SEQUENCE [LARGE SCALE GENOMIC DNA]</scope>
    <source>
        <strain evidence="8 9">LMG 20103</strain>
    </source>
</reference>
<keyword evidence="5 6" id="KW-0472">Membrane</keyword>
<feature type="transmembrane region" description="Helical" evidence="6">
    <location>
        <begin position="259"/>
        <end position="278"/>
    </location>
</feature>
<dbReference type="SUPFAM" id="SSF103481">
    <property type="entry name" value="Multidrug resistance efflux transporter EmrE"/>
    <property type="match status" value="1"/>
</dbReference>
<keyword evidence="2" id="KW-1003">Cell membrane</keyword>
<feature type="transmembrane region" description="Helical" evidence="6">
    <location>
        <begin position="120"/>
        <end position="137"/>
    </location>
</feature>
<keyword evidence="3 6" id="KW-0812">Transmembrane</keyword>
<feature type="transmembrane region" description="Helical" evidence="6">
    <location>
        <begin position="29"/>
        <end position="50"/>
    </location>
</feature>
<name>D4GN99_PANAM</name>
<dbReference type="KEGG" id="pam:PANA_1283"/>
<gene>
    <name evidence="8" type="primary">ybiF</name>
    <name evidence="8" type="ordered locus">PANA_1283</name>
</gene>
<dbReference type="Proteomes" id="UP000001702">
    <property type="component" value="Chromosome"/>
</dbReference>
<feature type="transmembrane region" description="Helical" evidence="6">
    <location>
        <begin position="227"/>
        <end position="247"/>
    </location>
</feature>
<feature type="transmembrane region" description="Helical" evidence="6">
    <location>
        <begin position="62"/>
        <end position="84"/>
    </location>
</feature>
<dbReference type="STRING" id="706191.PANA_1283"/>
<dbReference type="eggNOG" id="COG5006">
    <property type="taxonomic scope" value="Bacteria"/>
</dbReference>
<evidence type="ECO:0000259" key="7">
    <source>
        <dbReference type="Pfam" id="PF00892"/>
    </source>
</evidence>
<dbReference type="EMBL" id="CP001875">
    <property type="protein sequence ID" value="ADD76450.1"/>
    <property type="molecule type" value="Genomic_DNA"/>
</dbReference>
<accession>D4GN99</accession>
<evidence type="ECO:0000256" key="6">
    <source>
        <dbReference type="SAM" id="Phobius"/>
    </source>
</evidence>
<evidence type="ECO:0000313" key="9">
    <source>
        <dbReference type="Proteomes" id="UP000001702"/>
    </source>
</evidence>
<evidence type="ECO:0000256" key="5">
    <source>
        <dbReference type="ARBA" id="ARBA00023136"/>
    </source>
</evidence>
<protein>
    <submittedName>
        <fullName evidence="8">YbiF</fullName>
    </submittedName>
</protein>
<dbReference type="GO" id="GO:0016020">
    <property type="term" value="C:membrane"/>
    <property type="evidence" value="ECO:0007669"/>
    <property type="project" value="InterPro"/>
</dbReference>
<feature type="transmembrane region" description="Helical" evidence="6">
    <location>
        <begin position="199"/>
        <end position="221"/>
    </location>
</feature>
<feature type="transmembrane region" description="Helical" evidence="6">
    <location>
        <begin position="144"/>
        <end position="164"/>
    </location>
</feature>
<evidence type="ECO:0000256" key="2">
    <source>
        <dbReference type="ARBA" id="ARBA00022475"/>
    </source>
</evidence>
<dbReference type="InterPro" id="IPR000620">
    <property type="entry name" value="EamA_dom"/>
</dbReference>
<dbReference type="AlphaFoldDB" id="D4GN99"/>
<feature type="transmembrane region" description="Helical" evidence="6">
    <location>
        <begin position="96"/>
        <end position="114"/>
    </location>
</feature>
<evidence type="ECO:0000313" key="8">
    <source>
        <dbReference type="EMBL" id="ADD76450.1"/>
    </source>
</evidence>